<accession>A0A800MT59</accession>
<evidence type="ECO:0000313" key="2">
    <source>
        <dbReference type="Proteomes" id="UP000465778"/>
    </source>
</evidence>
<sequence length="39" mass="4595">MLEFLLVTGTYTSSPNWYRYLSPLKPVYKEGIMDILKKV</sequence>
<reference evidence="1 2" key="1">
    <citation type="journal article" date="2020" name="G3 (Bethesda)">
        <title>Whole Genome Sequencing and Comparative Genomics of Two Nematicidal Bacillus Strains Reveals a Wide Range of Possible Virulence Factors.</title>
        <authorList>
            <person name="Susic N."/>
            <person name="Janezic S."/>
            <person name="Rupnik M."/>
            <person name="Geric Stare B."/>
        </authorList>
    </citation>
    <scope>NUCLEOTIDE SEQUENCE [LARGE SCALE GENOMIC DNA]</scope>
    <source>
        <strain evidence="1 2">I-1582</strain>
    </source>
</reference>
<dbReference type="AlphaFoldDB" id="A0A800MT59"/>
<dbReference type="EMBL" id="VDEM01000074">
    <property type="protein sequence ID" value="KAF0821946.1"/>
    <property type="molecule type" value="Genomic_DNA"/>
</dbReference>
<comment type="caution">
    <text evidence="1">The sequence shown here is derived from an EMBL/GenBank/DDBJ whole genome shotgun (WGS) entry which is preliminary data.</text>
</comment>
<dbReference type="Proteomes" id="UP000465778">
    <property type="component" value="Unassembled WGS sequence"/>
</dbReference>
<protein>
    <submittedName>
        <fullName evidence="1">Uncharacterized protein</fullName>
    </submittedName>
</protein>
<name>A0A800MT59_CYTFI</name>
<gene>
    <name evidence="1" type="ORF">KIS1582_4260</name>
</gene>
<organism evidence="1 2">
    <name type="scientific">Cytobacillus firmus</name>
    <name type="common">Bacillus firmus</name>
    <dbReference type="NCBI Taxonomy" id="1399"/>
    <lineage>
        <taxon>Bacteria</taxon>
        <taxon>Bacillati</taxon>
        <taxon>Bacillota</taxon>
        <taxon>Bacilli</taxon>
        <taxon>Bacillales</taxon>
        <taxon>Bacillaceae</taxon>
        <taxon>Cytobacillus</taxon>
    </lineage>
</organism>
<proteinExistence type="predicted"/>
<evidence type="ECO:0000313" key="1">
    <source>
        <dbReference type="EMBL" id="KAF0821946.1"/>
    </source>
</evidence>